<evidence type="ECO:0000259" key="1">
    <source>
        <dbReference type="Pfam" id="PF02624"/>
    </source>
</evidence>
<organism evidence="2 3">
    <name type="scientific">Enterococcus gallinarum</name>
    <dbReference type="NCBI Taxonomy" id="1353"/>
    <lineage>
        <taxon>Bacteria</taxon>
        <taxon>Bacillati</taxon>
        <taxon>Bacillota</taxon>
        <taxon>Bacilli</taxon>
        <taxon>Lactobacillales</taxon>
        <taxon>Enterococcaceae</taxon>
        <taxon>Enterococcus</taxon>
    </lineage>
</organism>
<name>A0A376L4P1_ENTGA</name>
<feature type="domain" description="YcaO" evidence="1">
    <location>
        <begin position="84"/>
        <end position="235"/>
    </location>
</feature>
<dbReference type="InterPro" id="IPR003776">
    <property type="entry name" value="YcaO-like_dom"/>
</dbReference>
<gene>
    <name evidence="2" type="ORF">NCTC12360_03742</name>
</gene>
<evidence type="ECO:0000313" key="2">
    <source>
        <dbReference type="EMBL" id="STF08748.1"/>
    </source>
</evidence>
<keyword evidence="3" id="KW-1185">Reference proteome</keyword>
<dbReference type="EMBL" id="UFYW01000002">
    <property type="protein sequence ID" value="STF08748.1"/>
    <property type="molecule type" value="Genomic_DNA"/>
</dbReference>
<proteinExistence type="predicted"/>
<dbReference type="Pfam" id="PF02624">
    <property type="entry name" value="YcaO"/>
    <property type="match status" value="1"/>
</dbReference>
<dbReference type="RefSeq" id="WP_060815242.1">
    <property type="nucleotide sequence ID" value="NZ_JBHULA010000078.1"/>
</dbReference>
<evidence type="ECO:0000313" key="3">
    <source>
        <dbReference type="Proteomes" id="UP000254807"/>
    </source>
</evidence>
<dbReference type="OrthoDB" id="2379922at2"/>
<dbReference type="Proteomes" id="UP000254807">
    <property type="component" value="Unassembled WGS sequence"/>
</dbReference>
<dbReference type="AlphaFoldDB" id="A0A376L4P1"/>
<reference evidence="2 3" key="1">
    <citation type="submission" date="2018-06" db="EMBL/GenBank/DDBJ databases">
        <authorList>
            <consortium name="Pathogen Informatics"/>
            <person name="Doyle S."/>
        </authorList>
    </citation>
    <scope>NUCLEOTIDE SEQUENCE [LARGE SCALE GENOMIC DNA]</scope>
    <source>
        <strain evidence="2 3">NCTC12360</strain>
    </source>
</reference>
<protein>
    <submittedName>
        <fullName evidence="2">Bacteriocin biosynthesis docking scaffold, SagD family</fullName>
    </submittedName>
</protein>
<sequence length="344" mass="40370">MNGFLLNDSRIFSKKGLFLNHHFNNYIVREDKQHVQAYEVGFDNRSSNLKKVFGEFFEREVLINTNDSFENHTHVNYLSKNMPKMMPKGLFLSRDRFVDSNGMASHTDSNSVIRTAFFEFFERQSFIVNYLTKTSAPKISISNFTEIKSVDNYLKNYVDNTNYFNVSISDKIYVILCIGYSENSKCIGLGTSNVLEEAIKKSQIEALQYFATDFSKTAKSNTLKDFDDSKKDLYHSRFDQLSTNEFCRNYSYLLKNMEDCQFESKLKFNFKLWQKECREKLKMDPVISLFHSYQPIPHLKVVKVVDENWFPHMNPILYNESVYAFVQSICGKELDKSIEYIPFP</sequence>
<accession>A0A376L4P1</accession>